<dbReference type="OrthoDB" id="65833at2759"/>
<name>A0A8T1WNP8_9STRA</name>
<proteinExistence type="predicted"/>
<evidence type="ECO:0000313" key="2">
    <source>
        <dbReference type="Proteomes" id="UP000693981"/>
    </source>
</evidence>
<comment type="caution">
    <text evidence="1">The sequence shown here is derived from an EMBL/GenBank/DDBJ whole genome shotgun (WGS) entry which is preliminary data.</text>
</comment>
<sequence>METLESSLRTERKWRNVQRVLPETFELVVSAMAQQTQLIRQLQSRVDALERVESTAARSELAEERLLTDTKRRMSRLRKEVSLSLEQQQTAIQDAKETAQSGAQRQEEAIAKAELSLKHRCCKMEESLRQQIANAEQKVEEQHTRLEAKVGGQMAQLKTQQALNDDRMATMQRDMVQKMAALERKLATDEARRDAAVVPVLEEIKVATPEVPNREMVSEGGEHERA</sequence>
<gene>
    <name evidence="1" type="ORF">PHYBOEH_003677</name>
</gene>
<dbReference type="AlphaFoldDB" id="A0A8T1WNP8"/>
<accession>A0A8T1WNP8</accession>
<keyword evidence="2" id="KW-1185">Reference proteome</keyword>
<dbReference type="EMBL" id="JAGDFL010000202">
    <property type="protein sequence ID" value="KAG7395537.1"/>
    <property type="molecule type" value="Genomic_DNA"/>
</dbReference>
<dbReference type="Proteomes" id="UP000693981">
    <property type="component" value="Unassembled WGS sequence"/>
</dbReference>
<evidence type="ECO:0000313" key="1">
    <source>
        <dbReference type="EMBL" id="KAG7395537.1"/>
    </source>
</evidence>
<organism evidence="1 2">
    <name type="scientific">Phytophthora boehmeriae</name>
    <dbReference type="NCBI Taxonomy" id="109152"/>
    <lineage>
        <taxon>Eukaryota</taxon>
        <taxon>Sar</taxon>
        <taxon>Stramenopiles</taxon>
        <taxon>Oomycota</taxon>
        <taxon>Peronosporomycetes</taxon>
        <taxon>Peronosporales</taxon>
        <taxon>Peronosporaceae</taxon>
        <taxon>Phytophthora</taxon>
    </lineage>
</organism>
<protein>
    <submittedName>
        <fullName evidence="1">Uncharacterized protein</fullName>
    </submittedName>
</protein>
<reference evidence="1" key="1">
    <citation type="submission" date="2021-02" db="EMBL/GenBank/DDBJ databases">
        <authorList>
            <person name="Palmer J.M."/>
        </authorList>
    </citation>
    <scope>NUCLEOTIDE SEQUENCE</scope>
    <source>
        <strain evidence="1">SCRP23</strain>
    </source>
</reference>